<reference evidence="2 3" key="1">
    <citation type="journal article" date="2016" name="Nat. Commun.">
        <title>Thousands of microbial genomes shed light on interconnected biogeochemical processes in an aquifer system.</title>
        <authorList>
            <person name="Anantharaman K."/>
            <person name="Brown C.T."/>
            <person name="Hug L.A."/>
            <person name="Sharon I."/>
            <person name="Castelle C.J."/>
            <person name="Probst A.J."/>
            <person name="Thomas B.C."/>
            <person name="Singh A."/>
            <person name="Wilkins M.J."/>
            <person name="Karaoz U."/>
            <person name="Brodie E.L."/>
            <person name="Williams K.H."/>
            <person name="Hubbard S.S."/>
            <person name="Banfield J.F."/>
        </authorList>
    </citation>
    <scope>NUCLEOTIDE SEQUENCE [LARGE SCALE GENOMIC DNA]</scope>
</reference>
<keyword evidence="1" id="KW-1133">Transmembrane helix</keyword>
<name>A0A1G2L6I3_9BACT</name>
<gene>
    <name evidence="2" type="ORF">A2934_03095</name>
</gene>
<evidence type="ECO:0000256" key="1">
    <source>
        <dbReference type="SAM" id="Phobius"/>
    </source>
</evidence>
<dbReference type="Proteomes" id="UP000177982">
    <property type="component" value="Unassembled WGS sequence"/>
</dbReference>
<keyword evidence="1" id="KW-0812">Transmembrane</keyword>
<sequence>MKRFTGTECVRQGMYFNIRRCLLVSAGEGERLPGTEHNTYRRVPQSLFFILGPLFGLVFIIFLPVLGFVFFGILLVQKLALALHAAKSASVRVLSPVWEPLLAFFHRGSHKEPRMRKKQDTLSSEEDVWLKKTKKRLNSTEDEDNS</sequence>
<comment type="caution">
    <text evidence="2">The sequence shown here is derived from an EMBL/GenBank/DDBJ whole genome shotgun (WGS) entry which is preliminary data.</text>
</comment>
<organism evidence="2 3">
    <name type="scientific">Candidatus Sungbacteria bacterium RIFCSPLOWO2_01_FULL_47_10</name>
    <dbReference type="NCBI Taxonomy" id="1802276"/>
    <lineage>
        <taxon>Bacteria</taxon>
        <taxon>Candidatus Sungiibacteriota</taxon>
    </lineage>
</organism>
<proteinExistence type="predicted"/>
<dbReference type="EMBL" id="MHQO01000013">
    <property type="protein sequence ID" value="OHA07256.1"/>
    <property type="molecule type" value="Genomic_DNA"/>
</dbReference>
<evidence type="ECO:0000313" key="3">
    <source>
        <dbReference type="Proteomes" id="UP000177982"/>
    </source>
</evidence>
<feature type="transmembrane region" description="Helical" evidence="1">
    <location>
        <begin position="47"/>
        <end position="76"/>
    </location>
</feature>
<keyword evidence="1" id="KW-0472">Membrane</keyword>
<accession>A0A1G2L6I3</accession>
<protein>
    <submittedName>
        <fullName evidence="2">Uncharacterized protein</fullName>
    </submittedName>
</protein>
<dbReference type="AlphaFoldDB" id="A0A1G2L6I3"/>
<evidence type="ECO:0000313" key="2">
    <source>
        <dbReference type="EMBL" id="OHA07256.1"/>
    </source>
</evidence>